<dbReference type="PANTHER" id="PTHR15607:SF12">
    <property type="entry name" value="SYNAPTONEMAL COMPLEX PROTEIN 2"/>
    <property type="match status" value="1"/>
</dbReference>
<reference evidence="4 5" key="1">
    <citation type="journal article" date="2017" name="Nat. Ecol. Evol.">
        <title>Scallop genome provides insights into evolution of bilaterian karyotype and development.</title>
        <authorList>
            <person name="Wang S."/>
            <person name="Zhang J."/>
            <person name="Jiao W."/>
            <person name="Li J."/>
            <person name="Xun X."/>
            <person name="Sun Y."/>
            <person name="Guo X."/>
            <person name="Huan P."/>
            <person name="Dong B."/>
            <person name="Zhang L."/>
            <person name="Hu X."/>
            <person name="Sun X."/>
            <person name="Wang J."/>
            <person name="Zhao C."/>
            <person name="Wang Y."/>
            <person name="Wang D."/>
            <person name="Huang X."/>
            <person name="Wang R."/>
            <person name="Lv J."/>
            <person name="Li Y."/>
            <person name="Zhang Z."/>
            <person name="Liu B."/>
            <person name="Lu W."/>
            <person name="Hui Y."/>
            <person name="Liang J."/>
            <person name="Zhou Z."/>
            <person name="Hou R."/>
            <person name="Li X."/>
            <person name="Liu Y."/>
            <person name="Li H."/>
            <person name="Ning X."/>
            <person name="Lin Y."/>
            <person name="Zhao L."/>
            <person name="Xing Q."/>
            <person name="Dou J."/>
            <person name="Li Y."/>
            <person name="Mao J."/>
            <person name="Guo H."/>
            <person name="Dou H."/>
            <person name="Li T."/>
            <person name="Mu C."/>
            <person name="Jiang W."/>
            <person name="Fu Q."/>
            <person name="Fu X."/>
            <person name="Miao Y."/>
            <person name="Liu J."/>
            <person name="Yu Q."/>
            <person name="Li R."/>
            <person name="Liao H."/>
            <person name="Li X."/>
            <person name="Kong Y."/>
            <person name="Jiang Z."/>
            <person name="Chourrout D."/>
            <person name="Li R."/>
            <person name="Bao Z."/>
        </authorList>
    </citation>
    <scope>NUCLEOTIDE SEQUENCE [LARGE SCALE GENOMIC DNA]</scope>
    <source>
        <strain evidence="4 5">PY_sf001</strain>
    </source>
</reference>
<dbReference type="OrthoDB" id="10256849at2759"/>
<feature type="compositionally biased region" description="Basic residues" evidence="1">
    <location>
        <begin position="1258"/>
        <end position="1269"/>
    </location>
</feature>
<feature type="compositionally biased region" description="Acidic residues" evidence="1">
    <location>
        <begin position="1905"/>
        <end position="1916"/>
    </location>
</feature>
<feature type="compositionally biased region" description="Basic and acidic residues" evidence="1">
    <location>
        <begin position="1228"/>
        <end position="1239"/>
    </location>
</feature>
<feature type="compositionally biased region" description="Basic and acidic residues" evidence="1">
    <location>
        <begin position="939"/>
        <end position="952"/>
    </location>
</feature>
<keyword evidence="5" id="KW-1185">Reference proteome</keyword>
<organism evidence="4 5">
    <name type="scientific">Mizuhopecten yessoensis</name>
    <name type="common">Japanese scallop</name>
    <name type="synonym">Patinopecten yessoensis</name>
    <dbReference type="NCBI Taxonomy" id="6573"/>
    <lineage>
        <taxon>Eukaryota</taxon>
        <taxon>Metazoa</taxon>
        <taxon>Spiralia</taxon>
        <taxon>Lophotrochozoa</taxon>
        <taxon>Mollusca</taxon>
        <taxon>Bivalvia</taxon>
        <taxon>Autobranchia</taxon>
        <taxon>Pteriomorphia</taxon>
        <taxon>Pectinida</taxon>
        <taxon>Pectinoidea</taxon>
        <taxon>Pectinidae</taxon>
        <taxon>Mizuhopecten</taxon>
    </lineage>
</organism>
<feature type="region of interest" description="Disordered" evidence="1">
    <location>
        <begin position="2045"/>
        <end position="2076"/>
    </location>
</feature>
<feature type="compositionally biased region" description="Polar residues" evidence="1">
    <location>
        <begin position="1362"/>
        <end position="1371"/>
    </location>
</feature>
<feature type="region of interest" description="Disordered" evidence="1">
    <location>
        <begin position="525"/>
        <end position="670"/>
    </location>
</feature>
<evidence type="ECO:0000256" key="1">
    <source>
        <dbReference type="SAM" id="MobiDB-lite"/>
    </source>
</evidence>
<feature type="compositionally biased region" description="Polar residues" evidence="1">
    <location>
        <begin position="1391"/>
        <end position="1415"/>
    </location>
</feature>
<feature type="compositionally biased region" description="Basic and acidic residues" evidence="1">
    <location>
        <begin position="549"/>
        <end position="565"/>
    </location>
</feature>
<dbReference type="InterPro" id="IPR040560">
    <property type="entry name" value="SYCP2_SLD"/>
</dbReference>
<feature type="compositionally biased region" description="Basic and acidic residues" evidence="1">
    <location>
        <begin position="837"/>
        <end position="851"/>
    </location>
</feature>
<dbReference type="GO" id="GO:0007143">
    <property type="term" value="P:female meiotic nuclear division"/>
    <property type="evidence" value="ECO:0007669"/>
    <property type="project" value="TreeGrafter"/>
</dbReference>
<feature type="compositionally biased region" description="Polar residues" evidence="1">
    <location>
        <begin position="2156"/>
        <end position="2172"/>
    </location>
</feature>
<feature type="region of interest" description="Disordered" evidence="1">
    <location>
        <begin position="1894"/>
        <end position="1918"/>
    </location>
</feature>
<gene>
    <name evidence="4" type="ORF">KP79_PYT08259</name>
</gene>
<feature type="compositionally biased region" description="Basic and acidic residues" evidence="1">
    <location>
        <begin position="1592"/>
        <end position="1630"/>
    </location>
</feature>
<feature type="region of interest" description="Disordered" evidence="1">
    <location>
        <begin position="1586"/>
        <end position="1647"/>
    </location>
</feature>
<evidence type="ECO:0000313" key="4">
    <source>
        <dbReference type="EMBL" id="OWF56302.1"/>
    </source>
</evidence>
<feature type="compositionally biased region" description="Basic residues" evidence="1">
    <location>
        <begin position="1091"/>
        <end position="1102"/>
    </location>
</feature>
<feature type="region of interest" description="Disordered" evidence="1">
    <location>
        <begin position="721"/>
        <end position="797"/>
    </location>
</feature>
<feature type="region of interest" description="Disordered" evidence="1">
    <location>
        <begin position="1979"/>
        <end position="1999"/>
    </location>
</feature>
<feature type="compositionally biased region" description="Basic and acidic residues" evidence="1">
    <location>
        <begin position="643"/>
        <end position="664"/>
    </location>
</feature>
<feature type="compositionally biased region" description="Basic residues" evidence="1">
    <location>
        <begin position="530"/>
        <end position="548"/>
    </location>
</feature>
<feature type="compositionally biased region" description="Basic residues" evidence="1">
    <location>
        <begin position="1023"/>
        <end position="1033"/>
    </location>
</feature>
<feature type="compositionally biased region" description="Acidic residues" evidence="1">
    <location>
        <begin position="446"/>
        <end position="458"/>
    </location>
</feature>
<feature type="region of interest" description="Disordered" evidence="1">
    <location>
        <begin position="939"/>
        <end position="959"/>
    </location>
</feature>
<feature type="compositionally biased region" description="Polar residues" evidence="1">
    <location>
        <begin position="1894"/>
        <end position="1904"/>
    </location>
</feature>
<feature type="compositionally biased region" description="Acidic residues" evidence="1">
    <location>
        <begin position="1423"/>
        <end position="1435"/>
    </location>
</feature>
<feature type="compositionally biased region" description="Polar residues" evidence="1">
    <location>
        <begin position="615"/>
        <end position="626"/>
    </location>
</feature>
<feature type="region of interest" description="Disordered" evidence="1">
    <location>
        <begin position="1023"/>
        <end position="1120"/>
    </location>
</feature>
<feature type="compositionally biased region" description="Polar residues" evidence="1">
    <location>
        <begin position="1054"/>
        <end position="1064"/>
    </location>
</feature>
<evidence type="ECO:0000259" key="3">
    <source>
        <dbReference type="Pfam" id="PF18584"/>
    </source>
</evidence>
<proteinExistence type="predicted"/>
<accession>A0A210R5L2</accession>
<feature type="region of interest" description="Disordered" evidence="1">
    <location>
        <begin position="810"/>
        <end position="864"/>
    </location>
</feature>
<feature type="compositionally biased region" description="Basic and acidic residues" evidence="1">
    <location>
        <begin position="1107"/>
        <end position="1118"/>
    </location>
</feature>
<feature type="region of interest" description="Disordered" evidence="1">
    <location>
        <begin position="1220"/>
        <end position="1509"/>
    </location>
</feature>
<dbReference type="Proteomes" id="UP000242188">
    <property type="component" value="Unassembled WGS sequence"/>
</dbReference>
<dbReference type="GO" id="GO:0000800">
    <property type="term" value="C:lateral element"/>
    <property type="evidence" value="ECO:0007669"/>
    <property type="project" value="TreeGrafter"/>
</dbReference>
<feature type="compositionally biased region" description="Basic residues" evidence="1">
    <location>
        <begin position="1372"/>
        <end position="1388"/>
    </location>
</feature>
<dbReference type="EMBL" id="NEDP02000216">
    <property type="protein sequence ID" value="OWF56302.1"/>
    <property type="molecule type" value="Genomic_DNA"/>
</dbReference>
<comment type="caution">
    <text evidence="4">The sequence shown here is derived from an EMBL/GenBank/DDBJ whole genome shotgun (WGS) entry which is preliminary data.</text>
</comment>
<feature type="region of interest" description="Disordered" evidence="1">
    <location>
        <begin position="440"/>
        <end position="473"/>
    </location>
</feature>
<feature type="region of interest" description="Disordered" evidence="1">
    <location>
        <begin position="2145"/>
        <end position="2172"/>
    </location>
</feature>
<dbReference type="InterPro" id="IPR024835">
    <property type="entry name" value="SYCP2-like"/>
</dbReference>
<feature type="compositionally biased region" description="Basic residues" evidence="1">
    <location>
        <begin position="1637"/>
        <end position="1647"/>
    </location>
</feature>
<dbReference type="InterPro" id="IPR006888">
    <property type="entry name" value="XLR/SYCP3/FAM9_dom"/>
</dbReference>
<sequence>MEGLALKIGKLRQIINRICSVGQEQISDHQLQEILQQINLIFNHISKCRFCGNFISDTLEFVNIINNVADLSPTVKSEVVSSCIVQILELITRGDVSFGFKVEILKLTNVLLENCPNSTKESLLTHAVFEKLIVKFGRQLDTVGDYEYQVGLIECLFRIIPKKFRLKYGKLLFSDALLLEQFLAIKDQDFETDCRTFLNDYNSDASQKQRVRSIPCISAFLGDRELKKPNDPGYDYFWVDFNYGSGRLTIFCEDYSAGSQDFSDDGSWETLSVWKSDVQRYKVTAEEDCHHLDVELINPIPTLYPSQTGVSGKIVSFTFDSVWRMEEAAVQTFGGDKWFKKPSKTKVSLPTTSVCVRASDSPDFEMDSNYDELDEEIGTFQEPSVDQDCLPKFFMPAQPTRVKVSVPCVAVVVDSSQNSVMEPAQAIAMKYVQSLQAQGIGNNTSEPEEGTCPDDDLEGVSLGDEKSSPISSKVSEPVSCINLGFGNVAKKAHQKSAGIPTPKTPTNRGLSKVKVKTPVAVLTPNEGTKSRKTLKKKLSTAKPSRKSSKSQEKHAMKTVAAKENESISFPDSCPGNDDNKKVHAEQKTKTNCQSRANIVQKKQPCDAKRPRKAKNNSSSSTISDTAVDSEPKDNSTENASNKSKVEQLKTRKQRNAQEKEHDSNILKTVQKKSTELEATKQDFAFSSQDSLINENTCEEIYSMEQDGLSFTEECDKDVQCSMKGSDNKTSKVCAEKDSQHSFTTNVDNTNRKKKENSKVIKEKEQISKKKRSKSKRGKDLKIDKDIPDQGIQNDNEVDVIQSSCDFEKFENGQKSKTANNNEPVDQDFNCGVNKIAADNKKAQERSNDKSKNRTTSKTISEKSDASVLDCDTEDFIQNMNVSATFGKGNRKKKLSKLNNAQDVDKMIEQTKTGYTCSDNDNPIEDSVDTPTNTCTAVNSKKDQHLEKTEQSKKQLNNKGNSKRVDLDIYDFNEVDQMSRSFIQRKGANSGKADKLVECEIDVQSENDIPAPSTNNGVVLEKKSRKIGRKKDKKMNKSENEELNTAANCDKDAACNQTNNSPISQTDKRSRLKKVRKAALETDVTSTEHSSRKTRSGRQRKQTTTKTCAKESQGDKEIEVIQSSVDAENDGDLDSRTSVRNEDKCVFKANPFAQPAKGKQNRNKQLLVSTPFKDFDVDVEHLNGENEEILSSIHCSDSNETKGCMEQLEKQNVKEDKNILTKKKKHGVGHVEKESLDNDKQPNQLTGSVQKGKCSSKSGKGRPGRPKRKASLRDDLEDEETGGNSQLKEDVLSLSKKHPSHGNTVTSKKTKVDECNSDVHCEDDLQSTDDGLVSKKGFEKAEARKERKSRKYTNVELEDTEDQNNNKQTNKNPIKKTEKRKTRLNKGRHTAPETTADISSVKHSTTETRSNTQRNPAVSKLPTEESDTESQDDNEIEVIHSSFSPETGEGVLNNRKSIRNEDNDVSDAPSDKEQRLAHVAGNNHVQDDGQNKQQSGGDVDEEINCSPPEESSLALFNTNLSQGKAIKSLSQRKFFKERSGSSTYERHDMQSACVSAAGVQRKKSCEVEYGSSKNQVYLAMSYSSTDRINLPSERGDTAGDPYDFDKECERSTKSEKNNKTRQEDKSKDKQGKCQTQTHSKKNGALLKKKKSACKESMDQYLKEKHVTASDFVAKNKRSKPGHNKDTNLSNLSKCSRKNVDVVNNYTADGISNSEQDSVCLESPALCVPKEFSSKTQKCQKKRQKKRHKKEITEKNVNRLMGRLLGKKRNASTCQDSNEEEEYDHHDALCLSKGDSASPVKIPYCEITLDEIVGVPRLHGENNHLPCFKHHEHQGNQQKRAHLESPKTTDTAYRSDFHFGRKQESVVKNHNSKSVTTKGMKKTQINDVRRRHLDQWPSTKTQTSFTDEIENIDSESSDDQLCRSDDVSLEEELPLENSIITRFNQFCKKMVGELEEDVPIDKTRKETSRTLDCTNRRKEIPACRNNNDDELNSTNEPRTPKFVLYDPEDQVEICSIKTPMTLPCSDIEGSQEGSIPSDDLQIQPLQESSKAERNRNRGNRSLQDTKNTDLSGILSGYSSEIRPSRTSMKRKYDIMLQCEDDDDVYRNNQNAGYDLSDTLELEMCHLRPRRLFSSDFKAVVEITGSSDDEDKEDVYGRSQASSRNTGSNELMGGSTSHLEGISVDAGVSGIVKAFGMDFKKQMQTKQHCLDVLSKTVLKSSQKHLKNMLTDRTERRASIMERFGKKLLAELTALGIDVRTLEDNEAKTLDFFQQQMKNINKCRISQEKRLENLRNMQLDFVASMCHMDQYESNQQTTFKNAMKKDLTTMQRKLLADANSETCTKGCQKKQTKTRMMASGKIYMDDPEKE</sequence>
<dbReference type="GO" id="GO:0007140">
    <property type="term" value="P:male meiotic nuclear division"/>
    <property type="evidence" value="ECO:0007669"/>
    <property type="project" value="TreeGrafter"/>
</dbReference>
<feature type="compositionally biased region" description="Basic and acidic residues" evidence="1">
    <location>
        <begin position="577"/>
        <end position="588"/>
    </location>
</feature>
<evidence type="ECO:0000259" key="2">
    <source>
        <dbReference type="Pfam" id="PF04803"/>
    </source>
</evidence>
<dbReference type="GO" id="GO:0000779">
    <property type="term" value="C:condensed chromosome, centromeric region"/>
    <property type="evidence" value="ECO:0007669"/>
    <property type="project" value="TreeGrafter"/>
</dbReference>
<feature type="compositionally biased region" description="Polar residues" evidence="1">
    <location>
        <begin position="2057"/>
        <end position="2068"/>
    </location>
</feature>
<feature type="compositionally biased region" description="Basic and acidic residues" evidence="1">
    <location>
        <begin position="777"/>
        <end position="787"/>
    </location>
</feature>
<dbReference type="Pfam" id="PF18584">
    <property type="entry name" value="SYCP2_SLD"/>
    <property type="match status" value="1"/>
</dbReference>
<feature type="region of interest" description="Disordered" evidence="1">
    <location>
        <begin position="492"/>
        <end position="513"/>
    </location>
</feature>
<evidence type="ECO:0000313" key="5">
    <source>
        <dbReference type="Proteomes" id="UP000242188"/>
    </source>
</evidence>
<feature type="domain" description="XLR/SYCP3/FAM9" evidence="2">
    <location>
        <begin position="2198"/>
        <end position="2329"/>
    </location>
</feature>
<protein>
    <submittedName>
        <fullName evidence="4">Synaptonemal complex protein 2</fullName>
    </submittedName>
</protein>
<feature type="domain" description="Synaptonemal complex protein 2 Spt16M-like" evidence="3">
    <location>
        <begin position="211"/>
        <end position="334"/>
    </location>
</feature>
<feature type="compositionally biased region" description="Basic and acidic residues" evidence="1">
    <location>
        <begin position="1309"/>
        <end position="1322"/>
    </location>
</feature>
<name>A0A210R5L2_MIZYE</name>
<feature type="compositionally biased region" description="Polar residues" evidence="1">
    <location>
        <begin position="814"/>
        <end position="823"/>
    </location>
</feature>
<feature type="compositionally biased region" description="Basic and acidic residues" evidence="1">
    <location>
        <begin position="1331"/>
        <end position="1344"/>
    </location>
</feature>
<feature type="compositionally biased region" description="Basic and acidic residues" evidence="1">
    <location>
        <begin position="756"/>
        <end position="767"/>
    </location>
</feature>
<dbReference type="PANTHER" id="PTHR15607">
    <property type="entry name" value="SYNAPTONEMAL COMPLEX PROTEIN-RELATED"/>
    <property type="match status" value="1"/>
</dbReference>
<dbReference type="Pfam" id="PF04803">
    <property type="entry name" value="Cor1"/>
    <property type="match status" value="1"/>
</dbReference>
<feature type="compositionally biased region" description="Basic and acidic residues" evidence="1">
    <location>
        <begin position="725"/>
        <end position="739"/>
    </location>
</feature>